<proteinExistence type="predicted"/>
<dbReference type="OrthoDB" id="2973929at2"/>
<dbReference type="AlphaFoldDB" id="A0A2V3VRT9"/>
<reference evidence="1 2" key="1">
    <citation type="submission" date="2018-05" db="EMBL/GenBank/DDBJ databases">
        <title>Genomic Encyclopedia of Type Strains, Phase IV (KMG-IV): sequencing the most valuable type-strain genomes for metagenomic binning, comparative biology and taxonomic classification.</title>
        <authorList>
            <person name="Goeker M."/>
        </authorList>
    </citation>
    <scope>NUCLEOTIDE SEQUENCE [LARGE SCALE GENOMIC DNA]</scope>
    <source>
        <strain evidence="1 2">DSM 28556</strain>
    </source>
</reference>
<dbReference type="PROSITE" id="PS51257">
    <property type="entry name" value="PROKAR_LIPOPROTEIN"/>
    <property type="match status" value="1"/>
</dbReference>
<comment type="caution">
    <text evidence="1">The sequence shown here is derived from an EMBL/GenBank/DDBJ whole genome shotgun (WGS) entry which is preliminary data.</text>
</comment>
<keyword evidence="2" id="KW-1185">Reference proteome</keyword>
<sequence>MVKILFRCIPLFLIIILLSSCTNQQREGVYFLSLMGESENWNVTGYEILITPDEFKAGHGILKMKSKQEYITNFFHFETHVVINNEDLVIHSGSTSGLDIDIAEEFIGTIEGGAYFNDNGKPISPNDISEIYMIVEWWDSSNHVDVKERIDLYSSPEDDETFLKR</sequence>
<accession>A0A2V3VRT9</accession>
<organism evidence="1 2">
    <name type="scientific">Pseudogracilibacillus auburnensis</name>
    <dbReference type="NCBI Taxonomy" id="1494959"/>
    <lineage>
        <taxon>Bacteria</taxon>
        <taxon>Bacillati</taxon>
        <taxon>Bacillota</taxon>
        <taxon>Bacilli</taxon>
        <taxon>Bacillales</taxon>
        <taxon>Bacillaceae</taxon>
        <taxon>Pseudogracilibacillus</taxon>
    </lineage>
</organism>
<name>A0A2V3VRT9_9BACI</name>
<dbReference type="Proteomes" id="UP000247978">
    <property type="component" value="Unassembled WGS sequence"/>
</dbReference>
<evidence type="ECO:0000313" key="2">
    <source>
        <dbReference type="Proteomes" id="UP000247978"/>
    </source>
</evidence>
<dbReference type="EMBL" id="QJJQ01000014">
    <property type="protein sequence ID" value="PXW83854.1"/>
    <property type="molecule type" value="Genomic_DNA"/>
</dbReference>
<gene>
    <name evidence="1" type="ORF">DFR56_114139</name>
</gene>
<evidence type="ECO:0000313" key="1">
    <source>
        <dbReference type="EMBL" id="PXW83854.1"/>
    </source>
</evidence>
<dbReference type="RefSeq" id="WP_110396712.1">
    <property type="nucleotide sequence ID" value="NZ_JBHUHB010000001.1"/>
</dbReference>
<protein>
    <submittedName>
        <fullName evidence="1">Uncharacterized protein</fullName>
    </submittedName>
</protein>